<dbReference type="Gene3D" id="2.60.40.790">
    <property type="match status" value="1"/>
</dbReference>
<accession>A0A1Z1JMX5</accession>
<dbReference type="InterPro" id="IPR002068">
    <property type="entry name" value="A-crystallin/Hsp20_dom"/>
</dbReference>
<feature type="region of interest" description="Disordered" evidence="6">
    <location>
        <begin position="157"/>
        <end position="187"/>
    </location>
</feature>
<dbReference type="GO" id="GO:0005634">
    <property type="term" value="C:nucleus"/>
    <property type="evidence" value="ECO:0007669"/>
    <property type="project" value="TreeGrafter"/>
</dbReference>
<feature type="binding site" evidence="3">
    <location>
        <position position="109"/>
    </location>
    <ligand>
        <name>Zn(2+)</name>
        <dbReference type="ChEBI" id="CHEBI:29105"/>
        <label>1</label>
    </ligand>
</feature>
<dbReference type="Pfam" id="PF00011">
    <property type="entry name" value="HSP20"/>
    <property type="match status" value="1"/>
</dbReference>
<reference evidence="8" key="2">
    <citation type="submission" date="2017-03" db="EMBL/GenBank/DDBJ databases">
        <authorList>
            <person name="Afonso C.L."/>
            <person name="Miller P.J."/>
            <person name="Scott M.A."/>
            <person name="Spackman E."/>
            <person name="Goraichik I."/>
            <person name="Dimitrov K.M."/>
            <person name="Suarez D.L."/>
            <person name="Swayne D.E."/>
        </authorList>
    </citation>
    <scope>NUCLEOTIDE SEQUENCE</scope>
    <source>
        <strain evidence="8">C54588_g1</strain>
    </source>
</reference>
<organism evidence="8">
    <name type="scientific">Corythucha ciliata</name>
    <name type="common">Sycamore lace bug</name>
    <name type="synonym">Tingis ciliata</name>
    <dbReference type="NCBI Taxonomy" id="369451"/>
    <lineage>
        <taxon>Eukaryota</taxon>
        <taxon>Metazoa</taxon>
        <taxon>Ecdysozoa</taxon>
        <taxon>Arthropoda</taxon>
        <taxon>Hexapoda</taxon>
        <taxon>Insecta</taxon>
        <taxon>Pterygota</taxon>
        <taxon>Neoptera</taxon>
        <taxon>Paraneoptera</taxon>
        <taxon>Hemiptera</taxon>
        <taxon>Heteroptera</taxon>
        <taxon>Panheteroptera</taxon>
        <taxon>Cimicomorpha</taxon>
        <taxon>Tingidae</taxon>
        <taxon>Corythucha</taxon>
    </lineage>
</organism>
<evidence type="ECO:0000256" key="4">
    <source>
        <dbReference type="PROSITE-ProRule" id="PRU00285"/>
    </source>
</evidence>
<proteinExistence type="evidence at transcript level"/>
<dbReference type="InterPro" id="IPR001436">
    <property type="entry name" value="Alpha-crystallin/sHSP_animal"/>
</dbReference>
<feature type="compositionally biased region" description="Basic and acidic residues" evidence="6">
    <location>
        <begin position="175"/>
        <end position="187"/>
    </location>
</feature>
<evidence type="ECO:0000256" key="3">
    <source>
        <dbReference type="PIRSR" id="PIRSR036514-1"/>
    </source>
</evidence>
<evidence type="ECO:0000259" key="7">
    <source>
        <dbReference type="PROSITE" id="PS01031"/>
    </source>
</evidence>
<feature type="binding site" evidence="3">
    <location>
        <position position="114"/>
    </location>
    <ligand>
        <name>Zn(2+)</name>
        <dbReference type="ChEBI" id="CHEBI:29105"/>
        <label>1</label>
    </ligand>
</feature>
<dbReference type="GO" id="GO:0005737">
    <property type="term" value="C:cytoplasm"/>
    <property type="evidence" value="ECO:0007669"/>
    <property type="project" value="TreeGrafter"/>
</dbReference>
<evidence type="ECO:0000256" key="5">
    <source>
        <dbReference type="RuleBase" id="RU003616"/>
    </source>
</evidence>
<name>A0A1Z1JMX5_CORCT</name>
<dbReference type="AlphaFoldDB" id="A0A1Z1JMX5"/>
<evidence type="ECO:0000313" key="8">
    <source>
        <dbReference type="EMBL" id="ARW29614.1"/>
    </source>
</evidence>
<feature type="binding site" evidence="3">
    <location>
        <position position="107"/>
    </location>
    <ligand>
        <name>Zn(2+)</name>
        <dbReference type="ChEBI" id="CHEBI:29105"/>
        <label>2</label>
    </ligand>
</feature>
<protein>
    <submittedName>
        <fullName evidence="8">Hsp21.4</fullName>
    </submittedName>
</protein>
<dbReference type="SUPFAM" id="SSF49764">
    <property type="entry name" value="HSP20-like chaperones"/>
    <property type="match status" value="1"/>
</dbReference>
<dbReference type="EMBL" id="KY705388">
    <property type="protein sequence ID" value="ARW29614.1"/>
    <property type="molecule type" value="mRNA"/>
</dbReference>
<keyword evidence="3" id="KW-0862">Zinc</keyword>
<dbReference type="GO" id="GO:0009408">
    <property type="term" value="P:response to heat"/>
    <property type="evidence" value="ECO:0007669"/>
    <property type="project" value="UniProtKB-ARBA"/>
</dbReference>
<feature type="domain" description="SHSP" evidence="7">
    <location>
        <begin position="58"/>
        <end position="168"/>
    </location>
</feature>
<comment type="similarity">
    <text evidence="2 4 5">Belongs to the small heat shock protein (HSP20) family.</text>
</comment>
<dbReference type="InterPro" id="IPR008978">
    <property type="entry name" value="HSP20-like_chaperone"/>
</dbReference>
<dbReference type="PIRSF" id="PIRSF036514">
    <property type="entry name" value="Sm_HSP_B1"/>
    <property type="match status" value="1"/>
</dbReference>
<sequence>MSLLPHLINELLDDYRRPTLGDLYDQNFGLGLLADEPFVPRATLIAAPLRCGYMRPWRSMAAGDSGVSSIETNDKEFKVSLDVQQFKPEELKVKLSDDGYVVVEGKHEERSDEHGFISRQFTRRYKLPENVMPDSLKSSLSSDGVLSLKADKKAIKGPEAKEIKITQTNQPAVKAADKKGAGEKMEE</sequence>
<evidence type="ECO:0000256" key="1">
    <source>
        <dbReference type="ARBA" id="ARBA00023016"/>
    </source>
</evidence>
<dbReference type="PANTHER" id="PTHR45640">
    <property type="entry name" value="HEAT SHOCK PROTEIN HSP-12.2-RELATED"/>
    <property type="match status" value="1"/>
</dbReference>
<keyword evidence="3" id="KW-0479">Metal-binding</keyword>
<dbReference type="GO" id="GO:0051082">
    <property type="term" value="F:unfolded protein binding"/>
    <property type="evidence" value="ECO:0007669"/>
    <property type="project" value="TreeGrafter"/>
</dbReference>
<evidence type="ECO:0000256" key="2">
    <source>
        <dbReference type="PIRNR" id="PIRNR036514"/>
    </source>
</evidence>
<evidence type="ECO:0000256" key="6">
    <source>
        <dbReference type="SAM" id="MobiDB-lite"/>
    </source>
</evidence>
<dbReference type="GO" id="GO:0046872">
    <property type="term" value="F:metal ion binding"/>
    <property type="evidence" value="ECO:0007669"/>
    <property type="project" value="UniProtKB-KW"/>
</dbReference>
<dbReference type="PRINTS" id="PR00299">
    <property type="entry name" value="ACRYSTALLIN"/>
</dbReference>
<dbReference type="PANTHER" id="PTHR45640:SF13">
    <property type="entry name" value="HEAT SHOCK PROTEIN 22-RELATED"/>
    <property type="match status" value="1"/>
</dbReference>
<dbReference type="InterPro" id="IPR055269">
    <property type="entry name" value="Alpha-crystallin/HSP_16"/>
</dbReference>
<reference evidence="8" key="1">
    <citation type="journal article" date="2017" name="Sci. Rep.">
        <title>Understanding the mechanisms of dormancy in an invasive alien Sycamore lace bug, Corythucha ciliata through transcript and metabolite profiling.</title>
        <authorList>
            <person name="Li F.Q."/>
            <person name="Fu N.N."/>
            <person name="Qu C."/>
            <person name="Wang R."/>
            <person name="Xu Y.H."/>
            <person name="Luo C."/>
        </authorList>
    </citation>
    <scope>NUCLEOTIDE SEQUENCE</scope>
    <source>
        <strain evidence="8">C54588_g1</strain>
    </source>
</reference>
<dbReference type="CDD" id="cd06526">
    <property type="entry name" value="metazoan_ACD"/>
    <property type="match status" value="1"/>
</dbReference>
<dbReference type="PROSITE" id="PS01031">
    <property type="entry name" value="SHSP"/>
    <property type="match status" value="1"/>
</dbReference>
<dbReference type="GO" id="GO:0042026">
    <property type="term" value="P:protein refolding"/>
    <property type="evidence" value="ECO:0007669"/>
    <property type="project" value="TreeGrafter"/>
</dbReference>
<keyword evidence="1" id="KW-0346">Stress response</keyword>